<dbReference type="InterPro" id="IPR028250">
    <property type="entry name" value="DsbDN"/>
</dbReference>
<dbReference type="EMBL" id="JAHVAH010000001">
    <property type="protein sequence ID" value="MBW0144452.1"/>
    <property type="molecule type" value="Genomic_DNA"/>
</dbReference>
<dbReference type="PANTHER" id="PTHR32234">
    <property type="entry name" value="THIOL:DISULFIDE INTERCHANGE PROTEIN DSBD"/>
    <property type="match status" value="1"/>
</dbReference>
<organism evidence="4 5">
    <name type="scientific">Sphingomicrobium clamense</name>
    <dbReference type="NCBI Taxonomy" id="2851013"/>
    <lineage>
        <taxon>Bacteria</taxon>
        <taxon>Pseudomonadati</taxon>
        <taxon>Pseudomonadota</taxon>
        <taxon>Alphaproteobacteria</taxon>
        <taxon>Sphingomonadales</taxon>
        <taxon>Sphingomonadaceae</taxon>
        <taxon>Sphingomicrobium</taxon>
    </lineage>
</organism>
<evidence type="ECO:0000256" key="2">
    <source>
        <dbReference type="SAM" id="SignalP"/>
    </source>
</evidence>
<feature type="transmembrane region" description="Helical" evidence="1">
    <location>
        <begin position="397"/>
        <end position="422"/>
    </location>
</feature>
<dbReference type="Pfam" id="PF13899">
    <property type="entry name" value="Thioredoxin_7"/>
    <property type="match status" value="1"/>
</dbReference>
<proteinExistence type="predicted"/>
<accession>A0ABS6V4G3</accession>
<dbReference type="CDD" id="cd02953">
    <property type="entry name" value="DsbDgamma"/>
    <property type="match status" value="1"/>
</dbReference>
<sequence>MAMIFRLLILLTLLIPAPLMAQQTNIVPRLVAEGPAPADGGKVELALVMETAPGWHGYWLNPGDAGLPLQASWDLPEGAELFELRYPTPVAFEGAGLINYVYKDTHAILATLTVPPTDRGVLRVSGDLRWLACTDKICVPEKGNVALAIPVGDGASRQTEFDEYRKRLPRPLAGDTSFEMAGDTVRIAVPLPASTPVGKPTLFLAENGIIDYAARQEFRRVGDQLVATLQRRGDQQTDALSGVIDIGEGQGLAFEASPGDVPTGGKLVGGLGMEAVLLAMLGALAGGLFLNLMPCVFPILAMKAMHLAKAGGREVEAKRDALGYTLGAVLGTAALGGLLLAIRAGGTAAGWAFQLQDPRTVFLLTLLAGAITMNLLGLFRLPVLAGEVKASGSVSTGALAALVATPCAGPFLGAALGTALILPVAGGIAVFAALGLGLAIPFLLIGFVPFLRERLPAPGPWMVKLQRWLAIPMGATLVGALWLLWRLTGDQGLLLALAALALLALLLWLSKRSVALGWTALAGVVALAVGGAILLPDRPSAENRAPDFAEVWSPAKVEAARAEGRPVFVYFTADWCLSCKANEKVAIDRDGTLEAFEAANVAVLVADWTDGDAEITRFLDARERAGVPLYLWYAPGAAEPEELPQILTPDMLVSRAQSFAR</sequence>
<evidence type="ECO:0000313" key="4">
    <source>
        <dbReference type="EMBL" id="MBW0144452.1"/>
    </source>
</evidence>
<reference evidence="4 5" key="1">
    <citation type="submission" date="2021-07" db="EMBL/GenBank/DDBJ databases">
        <title>The draft genome sequence of Sphingomicrobium sp. B8.</title>
        <authorList>
            <person name="Mu L."/>
        </authorList>
    </citation>
    <scope>NUCLEOTIDE SEQUENCE [LARGE SCALE GENOMIC DNA]</scope>
    <source>
        <strain evidence="4 5">B8</strain>
    </source>
</reference>
<feature type="transmembrane region" description="Helical" evidence="1">
    <location>
        <begin position="491"/>
        <end position="509"/>
    </location>
</feature>
<gene>
    <name evidence="4" type="ORF">KTQ36_03975</name>
</gene>
<protein>
    <submittedName>
        <fullName evidence="4">Thioredoxin family protein</fullName>
    </submittedName>
</protein>
<dbReference type="InterPro" id="IPR035671">
    <property type="entry name" value="DsbD_gamma"/>
</dbReference>
<feature type="transmembrane region" description="Helical" evidence="1">
    <location>
        <begin position="468"/>
        <end position="485"/>
    </location>
</feature>
<dbReference type="Pfam" id="PF11412">
    <property type="entry name" value="DsbD_N"/>
    <property type="match status" value="1"/>
</dbReference>
<feature type="domain" description="Thiol:disulfide interchange protein DsbD N-terminal" evidence="3">
    <location>
        <begin position="38"/>
        <end position="146"/>
    </location>
</feature>
<keyword evidence="2" id="KW-0732">Signal</keyword>
<keyword evidence="1" id="KW-1133">Transmembrane helix</keyword>
<name>A0ABS6V4G3_9SPHN</name>
<feature type="transmembrane region" description="Helical" evidence="1">
    <location>
        <begin position="516"/>
        <end position="535"/>
    </location>
</feature>
<comment type="caution">
    <text evidence="4">The sequence shown here is derived from an EMBL/GenBank/DDBJ whole genome shotgun (WGS) entry which is preliminary data.</text>
</comment>
<keyword evidence="5" id="KW-1185">Reference proteome</keyword>
<feature type="transmembrane region" description="Helical" evidence="1">
    <location>
        <begin position="321"/>
        <end position="342"/>
    </location>
</feature>
<keyword evidence="1" id="KW-0812">Transmembrane</keyword>
<dbReference type="PANTHER" id="PTHR32234:SF3">
    <property type="entry name" value="SUPPRESSION OF COPPER SENSITIVITY PROTEIN"/>
    <property type="match status" value="1"/>
</dbReference>
<evidence type="ECO:0000259" key="3">
    <source>
        <dbReference type="Pfam" id="PF11412"/>
    </source>
</evidence>
<feature type="chain" id="PRO_5045600448" evidence="2">
    <location>
        <begin position="22"/>
        <end position="661"/>
    </location>
</feature>
<feature type="transmembrane region" description="Helical" evidence="1">
    <location>
        <begin position="362"/>
        <end position="385"/>
    </location>
</feature>
<dbReference type="Proteomes" id="UP000698028">
    <property type="component" value="Unassembled WGS sequence"/>
</dbReference>
<evidence type="ECO:0000313" key="5">
    <source>
        <dbReference type="Proteomes" id="UP000698028"/>
    </source>
</evidence>
<feature type="signal peptide" evidence="2">
    <location>
        <begin position="1"/>
        <end position="21"/>
    </location>
</feature>
<keyword evidence="1" id="KW-0472">Membrane</keyword>
<feature type="transmembrane region" description="Helical" evidence="1">
    <location>
        <begin position="276"/>
        <end position="300"/>
    </location>
</feature>
<feature type="transmembrane region" description="Helical" evidence="1">
    <location>
        <begin position="428"/>
        <end position="448"/>
    </location>
</feature>
<evidence type="ECO:0000256" key="1">
    <source>
        <dbReference type="SAM" id="Phobius"/>
    </source>
</evidence>